<keyword evidence="1" id="KW-0812">Transmembrane</keyword>
<sequence length="192" mass="20378">MRLIAEETTRHWWSYAVRGVAAVLFGVLAIVWPLMTLLTLVVLFGAFAVISGVVTLVSAMRGGDPAESRPWALASGALSIVAGAVAWLWPGITTFALLMLIAAFAVLVGAVEIAAALRRRGNGETEWMYLAYGGLAVLFGILMFLWPGSGALALTWLIGIFAIVYGAALLVLAYRIRDVRHKGTAGTAPHAV</sequence>
<proteinExistence type="predicted"/>
<dbReference type="Pfam" id="PF03729">
    <property type="entry name" value="DUF308"/>
    <property type="match status" value="2"/>
</dbReference>
<dbReference type="PANTHER" id="PTHR34989:SF1">
    <property type="entry name" value="PROTEIN HDED"/>
    <property type="match status" value="1"/>
</dbReference>
<feature type="transmembrane region" description="Helical" evidence="1">
    <location>
        <begin position="153"/>
        <end position="174"/>
    </location>
</feature>
<accession>A0A7X0M8D6</accession>
<evidence type="ECO:0000313" key="2">
    <source>
        <dbReference type="EMBL" id="MBB6475505.1"/>
    </source>
</evidence>
<dbReference type="InterPro" id="IPR052712">
    <property type="entry name" value="Acid_resist_chaperone_HdeD"/>
</dbReference>
<dbReference type="InterPro" id="IPR005325">
    <property type="entry name" value="DUF308_memb"/>
</dbReference>
<keyword evidence="3" id="KW-1185">Reference proteome</keyword>
<evidence type="ECO:0000313" key="3">
    <source>
        <dbReference type="Proteomes" id="UP000555564"/>
    </source>
</evidence>
<keyword evidence="1" id="KW-1133">Transmembrane helix</keyword>
<dbReference type="AlphaFoldDB" id="A0A7X0M8D6"/>
<evidence type="ECO:0000256" key="1">
    <source>
        <dbReference type="SAM" id="Phobius"/>
    </source>
</evidence>
<feature type="transmembrane region" description="Helical" evidence="1">
    <location>
        <begin position="95"/>
        <end position="117"/>
    </location>
</feature>
<dbReference type="RefSeq" id="WP_184984879.1">
    <property type="nucleotide sequence ID" value="NZ_BAAALO010000007.1"/>
</dbReference>
<feature type="transmembrane region" description="Helical" evidence="1">
    <location>
        <begin position="129"/>
        <end position="147"/>
    </location>
</feature>
<organism evidence="2 3">
    <name type="scientific">Sphaerisporangium rubeum</name>
    <dbReference type="NCBI Taxonomy" id="321317"/>
    <lineage>
        <taxon>Bacteria</taxon>
        <taxon>Bacillati</taxon>
        <taxon>Actinomycetota</taxon>
        <taxon>Actinomycetes</taxon>
        <taxon>Streptosporangiales</taxon>
        <taxon>Streptosporangiaceae</taxon>
        <taxon>Sphaerisporangium</taxon>
    </lineage>
</organism>
<feature type="transmembrane region" description="Helical" evidence="1">
    <location>
        <begin position="71"/>
        <end position="89"/>
    </location>
</feature>
<dbReference type="PANTHER" id="PTHR34989">
    <property type="entry name" value="PROTEIN HDED"/>
    <property type="match status" value="1"/>
</dbReference>
<reference evidence="2 3" key="1">
    <citation type="submission" date="2020-08" db="EMBL/GenBank/DDBJ databases">
        <title>Sequencing the genomes of 1000 actinobacteria strains.</title>
        <authorList>
            <person name="Klenk H.-P."/>
        </authorList>
    </citation>
    <scope>NUCLEOTIDE SEQUENCE [LARGE SCALE GENOMIC DNA]</scope>
    <source>
        <strain evidence="2 3">DSM 44936</strain>
    </source>
</reference>
<gene>
    <name evidence="2" type="ORF">BJ992_004936</name>
</gene>
<dbReference type="Proteomes" id="UP000555564">
    <property type="component" value="Unassembled WGS sequence"/>
</dbReference>
<feature type="transmembrane region" description="Helical" evidence="1">
    <location>
        <begin position="12"/>
        <end position="32"/>
    </location>
</feature>
<protein>
    <submittedName>
        <fullName evidence="2">Uncharacterized membrane protein HdeD (DUF308 family)</fullName>
    </submittedName>
</protein>
<feature type="transmembrane region" description="Helical" evidence="1">
    <location>
        <begin position="38"/>
        <end position="59"/>
    </location>
</feature>
<comment type="caution">
    <text evidence="2">The sequence shown here is derived from an EMBL/GenBank/DDBJ whole genome shotgun (WGS) entry which is preliminary data.</text>
</comment>
<keyword evidence="1" id="KW-0472">Membrane</keyword>
<name>A0A7X0M8D6_9ACTN</name>
<dbReference type="GO" id="GO:0005886">
    <property type="term" value="C:plasma membrane"/>
    <property type="evidence" value="ECO:0007669"/>
    <property type="project" value="TreeGrafter"/>
</dbReference>
<dbReference type="EMBL" id="JACHIU010000001">
    <property type="protein sequence ID" value="MBB6475505.1"/>
    <property type="molecule type" value="Genomic_DNA"/>
</dbReference>